<reference evidence="2 3" key="1">
    <citation type="submission" date="2020-02" db="EMBL/GenBank/DDBJ databases">
        <authorList>
            <person name="Ma Q."/>
            <person name="Huang Y."/>
            <person name="Song X."/>
            <person name="Pei D."/>
        </authorList>
    </citation>
    <scope>NUCLEOTIDE SEQUENCE [LARGE SCALE GENOMIC DNA]</scope>
    <source>
        <strain evidence="2">Sxm20200214</strain>
        <tissue evidence="2">Leaf</tissue>
    </source>
</reference>
<keyword evidence="3" id="KW-1185">Reference proteome</keyword>
<feature type="region of interest" description="Disordered" evidence="1">
    <location>
        <begin position="107"/>
        <end position="141"/>
    </location>
</feature>
<dbReference type="EMBL" id="JAAMPC010000015">
    <property type="protein sequence ID" value="KAG2257459.1"/>
    <property type="molecule type" value="Genomic_DNA"/>
</dbReference>
<accession>A0A8X7TXL6</accession>
<evidence type="ECO:0000313" key="3">
    <source>
        <dbReference type="Proteomes" id="UP000886595"/>
    </source>
</evidence>
<evidence type="ECO:0000256" key="1">
    <source>
        <dbReference type="SAM" id="MobiDB-lite"/>
    </source>
</evidence>
<proteinExistence type="predicted"/>
<dbReference type="AlphaFoldDB" id="A0A8X7TXL6"/>
<comment type="caution">
    <text evidence="2">The sequence shown here is derived from an EMBL/GenBank/DDBJ whole genome shotgun (WGS) entry which is preliminary data.</text>
</comment>
<evidence type="ECO:0000313" key="2">
    <source>
        <dbReference type="EMBL" id="KAG2257459.1"/>
    </source>
</evidence>
<name>A0A8X7TXL6_BRACI</name>
<sequence length="141" mass="14904">MASSETDLLAPFLSEVLLNNSQSTVTTTPSAYATLTHEVSAVAATTIVAEEVLSPVISDLELKQAPDPRWPYLNRCGSAAENAEDVDLRFGLVKDASTDLTILAPPAISDNETAELPSTGSLSLSHELNDVVEKSPPTDSH</sequence>
<protein>
    <submittedName>
        <fullName evidence="2">Uncharacterized protein</fullName>
    </submittedName>
</protein>
<dbReference type="Proteomes" id="UP000886595">
    <property type="component" value="Unassembled WGS sequence"/>
</dbReference>
<organism evidence="2 3">
    <name type="scientific">Brassica carinata</name>
    <name type="common">Ethiopian mustard</name>
    <name type="synonym">Abyssinian cabbage</name>
    <dbReference type="NCBI Taxonomy" id="52824"/>
    <lineage>
        <taxon>Eukaryota</taxon>
        <taxon>Viridiplantae</taxon>
        <taxon>Streptophyta</taxon>
        <taxon>Embryophyta</taxon>
        <taxon>Tracheophyta</taxon>
        <taxon>Spermatophyta</taxon>
        <taxon>Magnoliopsida</taxon>
        <taxon>eudicotyledons</taxon>
        <taxon>Gunneridae</taxon>
        <taxon>Pentapetalae</taxon>
        <taxon>rosids</taxon>
        <taxon>malvids</taxon>
        <taxon>Brassicales</taxon>
        <taxon>Brassicaceae</taxon>
        <taxon>Brassiceae</taxon>
        <taxon>Brassica</taxon>
    </lineage>
</organism>
<gene>
    <name evidence="2" type="ORF">Bca52824_076753</name>
</gene>
<feature type="compositionally biased region" description="Polar residues" evidence="1">
    <location>
        <begin position="116"/>
        <end position="126"/>
    </location>
</feature>